<keyword evidence="4" id="KW-0653">Protein transport</keyword>
<proteinExistence type="predicted"/>
<dbReference type="PANTHER" id="PTHR43386">
    <property type="entry name" value="OLIGOPEPTIDE TRANSPORT SYSTEM PERMEASE PROTEIN APPC"/>
    <property type="match status" value="1"/>
</dbReference>
<dbReference type="OrthoDB" id="9797852at2"/>
<evidence type="ECO:0008006" key="8">
    <source>
        <dbReference type="Google" id="ProtNLM"/>
    </source>
</evidence>
<dbReference type="GO" id="GO:0015833">
    <property type="term" value="P:peptide transport"/>
    <property type="evidence" value="ECO:0007669"/>
    <property type="project" value="UniProtKB-KW"/>
</dbReference>
<protein>
    <recommendedName>
        <fullName evidence="8">ABC transporter permease subunit</fullName>
    </recommendedName>
</protein>
<comment type="caution">
    <text evidence="6">The sequence shown here is derived from an EMBL/GenBank/DDBJ whole genome shotgun (WGS) entry which is preliminary data.</text>
</comment>
<evidence type="ECO:0000256" key="4">
    <source>
        <dbReference type="ARBA" id="ARBA00022927"/>
    </source>
</evidence>
<keyword evidence="7" id="KW-1185">Reference proteome</keyword>
<dbReference type="EMBL" id="RZIJ01000007">
    <property type="protein sequence ID" value="RUQ72126.1"/>
    <property type="molecule type" value="Genomic_DNA"/>
</dbReference>
<keyword evidence="2" id="KW-0813">Transport</keyword>
<dbReference type="Proteomes" id="UP000280346">
    <property type="component" value="Unassembled WGS sequence"/>
</dbReference>
<sequence length="137" mass="14767">MLPILITFSVMVASATLMETALSFMELGDSNTVSWGRVIGAGRELLRTAWELTTLPGLLIVVTVLALKLIGDGLLGTWASLPTGKSAATQHRDVGVSQRGQPSSGPGGQRAVQYHDRSKVHRGRPKMPRPIFRACFQ</sequence>
<gene>
    <name evidence="6" type="ORF">EJ913_11235</name>
</gene>
<evidence type="ECO:0000313" key="6">
    <source>
        <dbReference type="EMBL" id="RUQ72126.1"/>
    </source>
</evidence>
<feature type="compositionally biased region" description="Low complexity" evidence="5">
    <location>
        <begin position="95"/>
        <end position="104"/>
    </location>
</feature>
<dbReference type="GO" id="GO:0015031">
    <property type="term" value="P:protein transport"/>
    <property type="evidence" value="ECO:0007669"/>
    <property type="project" value="UniProtKB-KW"/>
</dbReference>
<feature type="region of interest" description="Disordered" evidence="5">
    <location>
        <begin position="88"/>
        <end position="126"/>
    </location>
</feature>
<organism evidence="6 7">
    <name type="scientific">Azospirillum doebereinerae</name>
    <dbReference type="NCBI Taxonomy" id="92933"/>
    <lineage>
        <taxon>Bacteria</taxon>
        <taxon>Pseudomonadati</taxon>
        <taxon>Pseudomonadota</taxon>
        <taxon>Alphaproteobacteria</taxon>
        <taxon>Rhodospirillales</taxon>
        <taxon>Azospirillaceae</taxon>
        <taxon>Azospirillum</taxon>
    </lineage>
</organism>
<accession>A0A433JAA2</accession>
<keyword evidence="3" id="KW-0571">Peptide transport</keyword>
<name>A0A433JAA2_9PROT</name>
<reference evidence="6 7" key="1">
    <citation type="submission" date="2018-12" db="EMBL/GenBank/DDBJ databases">
        <authorList>
            <person name="Yang Y."/>
        </authorList>
    </citation>
    <scope>NUCLEOTIDE SEQUENCE [LARGE SCALE GENOMIC DNA]</scope>
    <source>
        <strain evidence="6 7">GSF71</strain>
    </source>
</reference>
<dbReference type="InterPro" id="IPR050366">
    <property type="entry name" value="BP-dependent_transpt_permease"/>
</dbReference>
<evidence type="ECO:0000313" key="7">
    <source>
        <dbReference type="Proteomes" id="UP000280346"/>
    </source>
</evidence>
<comment type="subcellular location">
    <subcellularLocation>
        <location evidence="1">Cell membrane</location>
        <topology evidence="1">Multi-pass membrane protein</topology>
    </subcellularLocation>
</comment>
<evidence type="ECO:0000256" key="2">
    <source>
        <dbReference type="ARBA" id="ARBA00022448"/>
    </source>
</evidence>
<evidence type="ECO:0000256" key="5">
    <source>
        <dbReference type="SAM" id="MobiDB-lite"/>
    </source>
</evidence>
<dbReference type="RefSeq" id="WP_126997777.1">
    <property type="nucleotide sequence ID" value="NZ_JBNPXW010000005.1"/>
</dbReference>
<dbReference type="GO" id="GO:0005886">
    <property type="term" value="C:plasma membrane"/>
    <property type="evidence" value="ECO:0007669"/>
    <property type="project" value="UniProtKB-SubCell"/>
</dbReference>
<dbReference type="AlphaFoldDB" id="A0A433JAA2"/>
<dbReference type="PANTHER" id="PTHR43386:SF1">
    <property type="entry name" value="D,D-DIPEPTIDE TRANSPORT SYSTEM PERMEASE PROTEIN DDPC-RELATED"/>
    <property type="match status" value="1"/>
</dbReference>
<evidence type="ECO:0000256" key="3">
    <source>
        <dbReference type="ARBA" id="ARBA00022856"/>
    </source>
</evidence>
<evidence type="ECO:0000256" key="1">
    <source>
        <dbReference type="ARBA" id="ARBA00004651"/>
    </source>
</evidence>